<evidence type="ECO:0000313" key="3">
    <source>
        <dbReference type="EMBL" id="KAG8535526.1"/>
    </source>
</evidence>
<reference evidence="3" key="1">
    <citation type="thesis" date="2020" institute="ProQuest LLC" country="789 East Eisenhower Parkway, Ann Arbor, MI, USA">
        <title>Comparative Genomics and Chromosome Evolution.</title>
        <authorList>
            <person name="Mudd A.B."/>
        </authorList>
    </citation>
    <scope>NUCLEOTIDE SEQUENCE</scope>
    <source>
        <strain evidence="3">237g6f4</strain>
        <tissue evidence="3">Blood</tissue>
    </source>
</reference>
<keyword evidence="4" id="KW-1185">Reference proteome</keyword>
<dbReference type="EMBL" id="WNYA01064436">
    <property type="protein sequence ID" value="KAG8535526.1"/>
    <property type="molecule type" value="Genomic_DNA"/>
</dbReference>
<dbReference type="AlphaFoldDB" id="A0AAV6YFN7"/>
<dbReference type="PANTHER" id="PTHR46376">
    <property type="entry name" value="LEUCINE-ZIPPER-LIKE TRANSCRIPTIONAL REGULATOR 1"/>
    <property type="match status" value="1"/>
</dbReference>
<accession>A0AAV6YFN7</accession>
<sequence length="93" mass="10446">GPDCSLSVPSTESYWILPNVKPFSPSVGRASHKTVMHGKFMWVIGGYAFNYSSFQMVLNYNVESTIWNVIPVNPLHIAPAQRYGHSLALYQDE</sequence>
<evidence type="ECO:0000256" key="2">
    <source>
        <dbReference type="ARBA" id="ARBA00022737"/>
    </source>
</evidence>
<keyword evidence="1" id="KW-0880">Kelch repeat</keyword>
<dbReference type="GO" id="GO:0005794">
    <property type="term" value="C:Golgi apparatus"/>
    <property type="evidence" value="ECO:0007669"/>
    <property type="project" value="TreeGrafter"/>
</dbReference>
<dbReference type="InterPro" id="IPR015915">
    <property type="entry name" value="Kelch-typ_b-propeller"/>
</dbReference>
<dbReference type="Gene3D" id="2.120.10.80">
    <property type="entry name" value="Kelch-type beta propeller"/>
    <property type="match status" value="1"/>
</dbReference>
<evidence type="ECO:0000256" key="1">
    <source>
        <dbReference type="ARBA" id="ARBA00022441"/>
    </source>
</evidence>
<dbReference type="Proteomes" id="UP000824782">
    <property type="component" value="Unassembled WGS sequence"/>
</dbReference>
<evidence type="ECO:0000313" key="4">
    <source>
        <dbReference type="Proteomes" id="UP000824782"/>
    </source>
</evidence>
<feature type="non-terminal residue" evidence="3">
    <location>
        <position position="93"/>
    </location>
</feature>
<dbReference type="InterPro" id="IPR051568">
    <property type="entry name" value="LZTR1/Attractin"/>
</dbReference>
<protein>
    <submittedName>
        <fullName evidence="3">Uncharacterized protein</fullName>
    </submittedName>
</protein>
<comment type="caution">
    <text evidence="3">The sequence shown here is derived from an EMBL/GenBank/DDBJ whole genome shotgun (WGS) entry which is preliminary data.</text>
</comment>
<gene>
    <name evidence="3" type="ORF">GDO81_028351</name>
</gene>
<proteinExistence type="predicted"/>
<feature type="non-terminal residue" evidence="3">
    <location>
        <position position="1"/>
    </location>
</feature>
<dbReference type="PANTHER" id="PTHR46376:SF4">
    <property type="entry name" value="ATTRACTIN-LIKE PROTEIN 1"/>
    <property type="match status" value="1"/>
</dbReference>
<name>A0AAV6YFN7_ENGPU</name>
<dbReference type="SUPFAM" id="SSF117281">
    <property type="entry name" value="Kelch motif"/>
    <property type="match status" value="1"/>
</dbReference>
<keyword evidence="2" id="KW-0677">Repeat</keyword>
<organism evidence="3 4">
    <name type="scientific">Engystomops pustulosus</name>
    <name type="common">Tungara frog</name>
    <name type="synonym">Physalaemus pustulosus</name>
    <dbReference type="NCBI Taxonomy" id="76066"/>
    <lineage>
        <taxon>Eukaryota</taxon>
        <taxon>Metazoa</taxon>
        <taxon>Chordata</taxon>
        <taxon>Craniata</taxon>
        <taxon>Vertebrata</taxon>
        <taxon>Euteleostomi</taxon>
        <taxon>Amphibia</taxon>
        <taxon>Batrachia</taxon>
        <taxon>Anura</taxon>
        <taxon>Neobatrachia</taxon>
        <taxon>Hyloidea</taxon>
        <taxon>Leptodactylidae</taxon>
        <taxon>Leiuperinae</taxon>
        <taxon>Engystomops</taxon>
    </lineage>
</organism>